<organism evidence="2 3">
    <name type="scientific">Chiloscyllium punctatum</name>
    <name type="common">Brownbanded bambooshark</name>
    <name type="synonym">Hemiscyllium punctatum</name>
    <dbReference type="NCBI Taxonomy" id="137246"/>
    <lineage>
        <taxon>Eukaryota</taxon>
        <taxon>Metazoa</taxon>
        <taxon>Chordata</taxon>
        <taxon>Craniata</taxon>
        <taxon>Vertebrata</taxon>
        <taxon>Chondrichthyes</taxon>
        <taxon>Elasmobranchii</taxon>
        <taxon>Galeomorphii</taxon>
        <taxon>Galeoidea</taxon>
        <taxon>Orectolobiformes</taxon>
        <taxon>Hemiscylliidae</taxon>
        <taxon>Chiloscyllium</taxon>
    </lineage>
</organism>
<dbReference type="EMBL" id="BEZZ01014352">
    <property type="protein sequence ID" value="GCC39134.1"/>
    <property type="molecule type" value="Genomic_DNA"/>
</dbReference>
<protein>
    <submittedName>
        <fullName evidence="2">Uncharacterized protein</fullName>
    </submittedName>
</protein>
<name>A0A401T947_CHIPU</name>
<evidence type="ECO:0000313" key="3">
    <source>
        <dbReference type="Proteomes" id="UP000287033"/>
    </source>
</evidence>
<accession>A0A401T947</accession>
<sequence>MAVALVLLVVIDGALVRMGISGEEQEETEMGGEL</sequence>
<feature type="signal peptide" evidence="1">
    <location>
        <begin position="1"/>
        <end position="16"/>
    </location>
</feature>
<keyword evidence="3" id="KW-1185">Reference proteome</keyword>
<gene>
    <name evidence="2" type="ORF">chiPu_0023020</name>
</gene>
<comment type="caution">
    <text evidence="2">The sequence shown here is derived from an EMBL/GenBank/DDBJ whole genome shotgun (WGS) entry which is preliminary data.</text>
</comment>
<reference evidence="2 3" key="1">
    <citation type="journal article" date="2018" name="Nat. Ecol. Evol.">
        <title>Shark genomes provide insights into elasmobranch evolution and the origin of vertebrates.</title>
        <authorList>
            <person name="Hara Y"/>
            <person name="Yamaguchi K"/>
            <person name="Onimaru K"/>
            <person name="Kadota M"/>
            <person name="Koyanagi M"/>
            <person name="Keeley SD"/>
            <person name="Tatsumi K"/>
            <person name="Tanaka K"/>
            <person name="Motone F"/>
            <person name="Kageyama Y"/>
            <person name="Nozu R"/>
            <person name="Adachi N"/>
            <person name="Nishimura O"/>
            <person name="Nakagawa R"/>
            <person name="Tanegashima C"/>
            <person name="Kiyatake I"/>
            <person name="Matsumoto R"/>
            <person name="Murakumo K"/>
            <person name="Nishida K"/>
            <person name="Terakita A"/>
            <person name="Kuratani S"/>
            <person name="Sato K"/>
            <person name="Hyodo S Kuraku.S."/>
        </authorList>
    </citation>
    <scope>NUCLEOTIDE SEQUENCE [LARGE SCALE GENOMIC DNA]</scope>
</reference>
<keyword evidence="1" id="KW-0732">Signal</keyword>
<proteinExistence type="predicted"/>
<feature type="chain" id="PRO_5019154525" evidence="1">
    <location>
        <begin position="17"/>
        <end position="34"/>
    </location>
</feature>
<evidence type="ECO:0000313" key="2">
    <source>
        <dbReference type="EMBL" id="GCC39134.1"/>
    </source>
</evidence>
<dbReference type="Proteomes" id="UP000287033">
    <property type="component" value="Unassembled WGS sequence"/>
</dbReference>
<evidence type="ECO:0000256" key="1">
    <source>
        <dbReference type="SAM" id="SignalP"/>
    </source>
</evidence>
<feature type="non-terminal residue" evidence="2">
    <location>
        <position position="34"/>
    </location>
</feature>
<dbReference type="AlphaFoldDB" id="A0A401T947"/>